<dbReference type="GO" id="GO:0050660">
    <property type="term" value="F:flavin adenine dinucleotide binding"/>
    <property type="evidence" value="ECO:0007669"/>
    <property type="project" value="InterPro"/>
</dbReference>
<accession>A0A9N9BMZ4</accession>
<proteinExistence type="inferred from homology"/>
<keyword evidence="3" id="KW-0285">Flavoprotein</keyword>
<dbReference type="OrthoDB" id="3329at2759"/>
<evidence type="ECO:0000256" key="4">
    <source>
        <dbReference type="ARBA" id="ARBA00022827"/>
    </source>
</evidence>
<keyword evidence="4" id="KW-0274">FAD</keyword>
<feature type="domain" description="MnmG N-terminal" evidence="5">
    <location>
        <begin position="10"/>
        <end position="335"/>
    </location>
</feature>
<dbReference type="EMBL" id="CAJVPL010001456">
    <property type="protein sequence ID" value="CAG8572066.1"/>
    <property type="molecule type" value="Genomic_DNA"/>
</dbReference>
<dbReference type="PROSITE" id="PS01281">
    <property type="entry name" value="GIDA_2"/>
    <property type="match status" value="1"/>
</dbReference>
<evidence type="ECO:0000256" key="1">
    <source>
        <dbReference type="ARBA" id="ARBA00001974"/>
    </source>
</evidence>
<comment type="similarity">
    <text evidence="2">Belongs to the MnmG family.</text>
</comment>
<dbReference type="Pfam" id="PF01134">
    <property type="entry name" value="GIDA"/>
    <property type="match status" value="2"/>
</dbReference>
<name>A0A9N9BMZ4_9GLOM</name>
<reference evidence="6" key="1">
    <citation type="submission" date="2021-06" db="EMBL/GenBank/DDBJ databases">
        <authorList>
            <person name="Kallberg Y."/>
            <person name="Tangrot J."/>
            <person name="Rosling A."/>
        </authorList>
    </citation>
    <scope>NUCLEOTIDE SEQUENCE</scope>
    <source>
        <strain evidence="6">MT106</strain>
    </source>
</reference>
<dbReference type="InterPro" id="IPR040131">
    <property type="entry name" value="MnmG_N"/>
</dbReference>
<evidence type="ECO:0000256" key="3">
    <source>
        <dbReference type="ARBA" id="ARBA00022630"/>
    </source>
</evidence>
<comment type="caution">
    <text evidence="6">The sequence shown here is derived from an EMBL/GenBank/DDBJ whole genome shotgun (WGS) entry which is preliminary data.</text>
</comment>
<dbReference type="InterPro" id="IPR002218">
    <property type="entry name" value="MnmG-rel"/>
</dbReference>
<dbReference type="GO" id="GO:0005829">
    <property type="term" value="C:cytosol"/>
    <property type="evidence" value="ECO:0007669"/>
    <property type="project" value="TreeGrafter"/>
</dbReference>
<keyword evidence="7" id="KW-1185">Reference proteome</keyword>
<dbReference type="GO" id="GO:0030488">
    <property type="term" value="P:tRNA methylation"/>
    <property type="evidence" value="ECO:0007669"/>
    <property type="project" value="TreeGrafter"/>
</dbReference>
<dbReference type="PANTHER" id="PTHR11806">
    <property type="entry name" value="GLUCOSE INHIBITED DIVISION PROTEIN A"/>
    <property type="match status" value="1"/>
</dbReference>
<sequence>MKQENTSNFDIIVIGGGHAGIEASLISSRLDQKVALITLDKSKIGLMPCNPSVGGAAKGIVVREIDALGGEMGQAADATALQFKLLNTAGGPAIQALRVQSDKITYACYMQKVVSEQGNLTIIQGAVDNLLIKEGKIEGVELNNGKVIHSQVIILTTGTYLQPITHKGKESKIEGPDGEKKVVNNISQQLQQLGFKLKRFKTGTSPRILTNTIDFSNLKTEPGTNLPLRFSSRSDFSQLLPFKKQLPCYLLHTNEKTHQIVRENFHLSPIFHKKNIGTGPRYCPSIEDKIFRFADKERHQIFLEPESCELDTTYIQGLSTSLPTEIQAEILKTLPETKLVEGLFTAGQINGTTGYEEAAAQGLIAGINASRKLKKKEPLILKRSEAYIGVLIEDLVTKEINDPYRLLTSRAEYRLLLRHDNVYTRL</sequence>
<dbReference type="GO" id="GO:0002098">
    <property type="term" value="P:tRNA wobble uridine modification"/>
    <property type="evidence" value="ECO:0007669"/>
    <property type="project" value="TreeGrafter"/>
</dbReference>
<dbReference type="InterPro" id="IPR020595">
    <property type="entry name" value="MnmG-rel_CS"/>
</dbReference>
<evidence type="ECO:0000313" key="7">
    <source>
        <dbReference type="Proteomes" id="UP000789831"/>
    </source>
</evidence>
<dbReference type="Gene3D" id="3.50.50.60">
    <property type="entry name" value="FAD/NAD(P)-binding domain"/>
    <property type="match status" value="2"/>
</dbReference>
<dbReference type="SUPFAM" id="SSF51905">
    <property type="entry name" value="FAD/NAD(P)-binding domain"/>
    <property type="match status" value="1"/>
</dbReference>
<evidence type="ECO:0000259" key="5">
    <source>
        <dbReference type="Pfam" id="PF01134"/>
    </source>
</evidence>
<comment type="cofactor">
    <cofactor evidence="1">
        <name>FAD</name>
        <dbReference type="ChEBI" id="CHEBI:57692"/>
    </cofactor>
</comment>
<dbReference type="AlphaFoldDB" id="A0A9N9BMZ4"/>
<feature type="domain" description="MnmG N-terminal" evidence="5">
    <location>
        <begin position="336"/>
        <end position="377"/>
    </location>
</feature>
<protein>
    <submittedName>
        <fullName evidence="6">890_t:CDS:1</fullName>
    </submittedName>
</protein>
<organism evidence="6 7">
    <name type="scientific">Ambispora gerdemannii</name>
    <dbReference type="NCBI Taxonomy" id="144530"/>
    <lineage>
        <taxon>Eukaryota</taxon>
        <taxon>Fungi</taxon>
        <taxon>Fungi incertae sedis</taxon>
        <taxon>Mucoromycota</taxon>
        <taxon>Glomeromycotina</taxon>
        <taxon>Glomeromycetes</taxon>
        <taxon>Archaeosporales</taxon>
        <taxon>Ambisporaceae</taxon>
        <taxon>Ambispora</taxon>
    </lineage>
</organism>
<evidence type="ECO:0000256" key="2">
    <source>
        <dbReference type="ARBA" id="ARBA00007653"/>
    </source>
</evidence>
<dbReference type="Proteomes" id="UP000789831">
    <property type="component" value="Unassembled WGS sequence"/>
</dbReference>
<dbReference type="PANTHER" id="PTHR11806:SF0">
    <property type="entry name" value="PROTEIN MTO1 HOMOLOG, MITOCHONDRIAL"/>
    <property type="match status" value="1"/>
</dbReference>
<dbReference type="InterPro" id="IPR036188">
    <property type="entry name" value="FAD/NAD-bd_sf"/>
</dbReference>
<gene>
    <name evidence="6" type="ORF">AGERDE_LOCUS7688</name>
</gene>
<evidence type="ECO:0000313" key="6">
    <source>
        <dbReference type="EMBL" id="CAG8572066.1"/>
    </source>
</evidence>
<dbReference type="PROSITE" id="PS01280">
    <property type="entry name" value="GIDA_1"/>
    <property type="match status" value="1"/>
</dbReference>